<protein>
    <recommendedName>
        <fullName evidence="1">DNA-directed RNA polymerase subunit Rpo4</fullName>
        <ecNumber evidence="1">2.7.7.6</ecNumber>
    </recommendedName>
    <alternativeName>
        <fullName evidence="1">DNA-directed RNA polymerase subunit F</fullName>
    </alternativeName>
</protein>
<keyword evidence="1" id="KW-0240">DNA-directed RNA polymerase</keyword>
<comment type="function">
    <text evidence="1">DNA-dependent RNA polymerase (RNAP) catalyzes the transcription of DNA into RNA using the four ribonucleoside triphosphates as substrates. This subunit is less well bound than the others.</text>
</comment>
<comment type="catalytic activity">
    <reaction evidence="1">
        <text>RNA(n) + a ribonucleoside 5'-triphosphate = RNA(n+1) + diphosphate</text>
        <dbReference type="Rhea" id="RHEA:21248"/>
        <dbReference type="Rhea" id="RHEA-COMP:14527"/>
        <dbReference type="Rhea" id="RHEA-COMP:17342"/>
        <dbReference type="ChEBI" id="CHEBI:33019"/>
        <dbReference type="ChEBI" id="CHEBI:61557"/>
        <dbReference type="ChEBI" id="CHEBI:140395"/>
        <dbReference type="EC" id="2.7.7.6"/>
    </reaction>
</comment>
<dbReference type="PANTHER" id="PTHR39646:SF1">
    <property type="entry name" value="DNA-DIRECTED RNA POLYMERASE SUBUNIT RPO4"/>
    <property type="match status" value="1"/>
</dbReference>
<comment type="similarity">
    <text evidence="1">Belongs to the eukaryotic RPB4 RNA polymerase subunit family.</text>
</comment>
<dbReference type="InterPro" id="IPR044876">
    <property type="entry name" value="HRDC_dom_sf"/>
</dbReference>
<name>A0A7C4FAD2_THEPE</name>
<evidence type="ECO:0000313" key="2">
    <source>
        <dbReference type="EMBL" id="HGI42886.1"/>
    </source>
</evidence>
<gene>
    <name evidence="1" type="primary">rpo4</name>
    <name evidence="1" type="synonym">rpoF</name>
    <name evidence="2" type="ORF">ENV17_00675</name>
</gene>
<dbReference type="PANTHER" id="PTHR39646">
    <property type="entry name" value="RNA POLYMERASE RPB4"/>
    <property type="match status" value="1"/>
</dbReference>
<evidence type="ECO:0000256" key="1">
    <source>
        <dbReference type="HAMAP-Rule" id="MF_00864"/>
    </source>
</evidence>
<comment type="subcellular location">
    <subcellularLocation>
        <location evidence="1">Cytoplasm</location>
    </subcellularLocation>
</comment>
<dbReference type="InterPro" id="IPR005574">
    <property type="entry name" value="Rpb4/RPC9"/>
</dbReference>
<dbReference type="GO" id="GO:0006352">
    <property type="term" value="P:DNA-templated transcription initiation"/>
    <property type="evidence" value="ECO:0007669"/>
    <property type="project" value="InterPro"/>
</dbReference>
<dbReference type="GO" id="GO:0000166">
    <property type="term" value="F:nucleotide binding"/>
    <property type="evidence" value="ECO:0007669"/>
    <property type="project" value="InterPro"/>
</dbReference>
<reference evidence="2" key="1">
    <citation type="journal article" date="2020" name="mSystems">
        <title>Genome- and Community-Level Interaction Insights into Carbon Utilization and Element Cycling Functions of Hydrothermarchaeota in Hydrothermal Sediment.</title>
        <authorList>
            <person name="Zhou Z."/>
            <person name="Liu Y."/>
            <person name="Xu W."/>
            <person name="Pan J."/>
            <person name="Luo Z.H."/>
            <person name="Li M."/>
        </authorList>
    </citation>
    <scope>NUCLEOTIDE SEQUENCE [LARGE SCALE GENOMIC DNA]</scope>
    <source>
        <strain evidence="2">SpSt-735</strain>
    </source>
</reference>
<dbReference type="PIRSF" id="PIRSF005053">
    <property type="entry name" value="RNA_pol_F_arch"/>
    <property type="match status" value="1"/>
</dbReference>
<dbReference type="GO" id="GO:0005737">
    <property type="term" value="C:cytoplasm"/>
    <property type="evidence" value="ECO:0007669"/>
    <property type="project" value="UniProtKB-SubCell"/>
</dbReference>
<dbReference type="SUPFAM" id="SSF47819">
    <property type="entry name" value="HRDC-like"/>
    <property type="match status" value="1"/>
</dbReference>
<dbReference type="HAMAP" id="MF_00864">
    <property type="entry name" value="RNApol_arch_Rpo4"/>
    <property type="match status" value="1"/>
</dbReference>
<organism evidence="2">
    <name type="scientific">Thermofilum pendens</name>
    <dbReference type="NCBI Taxonomy" id="2269"/>
    <lineage>
        <taxon>Archaea</taxon>
        <taxon>Thermoproteota</taxon>
        <taxon>Thermoprotei</taxon>
        <taxon>Thermofilales</taxon>
        <taxon>Thermofilaceae</taxon>
        <taxon>Thermofilum</taxon>
    </lineage>
</organism>
<dbReference type="GO" id="GO:0003899">
    <property type="term" value="F:DNA-directed RNA polymerase activity"/>
    <property type="evidence" value="ECO:0007669"/>
    <property type="project" value="UniProtKB-UniRule"/>
</dbReference>
<dbReference type="EMBL" id="DTFI01000015">
    <property type="protein sequence ID" value="HGI42886.1"/>
    <property type="molecule type" value="Genomic_DNA"/>
</dbReference>
<dbReference type="Pfam" id="PF03874">
    <property type="entry name" value="RNA_pol_Rpb4"/>
    <property type="match status" value="1"/>
</dbReference>
<dbReference type="GO" id="GO:0000428">
    <property type="term" value="C:DNA-directed RNA polymerase complex"/>
    <property type="evidence" value="ECO:0007669"/>
    <property type="project" value="UniProtKB-KW"/>
</dbReference>
<comment type="caution">
    <text evidence="2">The sequence shown here is derived from an EMBL/GenBank/DDBJ whole genome shotgun (WGS) entry which is preliminary data.</text>
</comment>
<dbReference type="EC" id="2.7.7.6" evidence="1"/>
<keyword evidence="1" id="KW-0548">Nucleotidyltransferase</keyword>
<dbReference type="InterPro" id="IPR010997">
    <property type="entry name" value="HRDC-like_sf"/>
</dbReference>
<sequence>MPRIVSETNLTLAEIVEILEREESKRELSTLERYTLEYARKFAKIKDPRDARRAVKRLMEEMGLPEEIAVQLVNITPRDPGEVRLVLAPLTKVYDEGELRRIVEIIESYTSQ</sequence>
<comment type="subunit">
    <text evidence="1">Part of the RNA polymerase complex. Forms a stalk with Rpo7 that extends from the main structure.</text>
</comment>
<accession>A0A7C4FAD2</accession>
<dbReference type="AlphaFoldDB" id="A0A7C4FAD2"/>
<dbReference type="Gene3D" id="1.10.150.80">
    <property type="entry name" value="HRDC domain"/>
    <property type="match status" value="1"/>
</dbReference>
<keyword evidence="1" id="KW-0963">Cytoplasm</keyword>
<dbReference type="Gene3D" id="6.10.140.10">
    <property type="match status" value="1"/>
</dbReference>
<keyword evidence="1" id="KW-0804">Transcription</keyword>
<keyword evidence="1" id="KW-0808">Transferase</keyword>
<dbReference type="InterPro" id="IPR010924">
    <property type="entry name" value="Rpo4"/>
</dbReference>
<proteinExistence type="inferred from homology"/>